<proteinExistence type="predicted"/>
<reference evidence="1 2" key="1">
    <citation type="submission" date="2013-02" db="EMBL/GenBank/DDBJ databases">
        <title>Genome sequence of Candida maltosa Xu316, a potential industrial strain for xylitol and ethanol production.</title>
        <authorList>
            <person name="Yu J."/>
            <person name="Wang Q."/>
            <person name="Geng X."/>
            <person name="Bao W."/>
            <person name="He P."/>
            <person name="Cai J."/>
        </authorList>
    </citation>
    <scope>NUCLEOTIDE SEQUENCE [LARGE SCALE GENOMIC DNA]</scope>
    <source>
        <strain evidence="2">Xu316</strain>
    </source>
</reference>
<dbReference type="AlphaFoldDB" id="M3HFZ6"/>
<keyword evidence="2" id="KW-1185">Reference proteome</keyword>
<sequence>MANLVDDENDDTQDTDREIQFHSEDYYYGSPNHADTFVDNVSVNVEDHEASLSNVWAALDDFDSFFTKEAEQN</sequence>
<feature type="non-terminal residue" evidence="1">
    <location>
        <position position="73"/>
    </location>
</feature>
<dbReference type="OrthoDB" id="6287725at2759"/>
<dbReference type="STRING" id="1245528.M3HFZ6"/>
<dbReference type="EMBL" id="AOGT01002102">
    <property type="protein sequence ID" value="EMG46157.1"/>
    <property type="molecule type" value="Genomic_DNA"/>
</dbReference>
<protein>
    <submittedName>
        <fullName evidence="1">Uncharacterized protein</fullName>
    </submittedName>
</protein>
<name>M3HFZ6_CANMX</name>
<dbReference type="HOGENOM" id="CLU_2711514_0_0_1"/>
<organism evidence="1 2">
    <name type="scientific">Candida maltosa (strain Xu316)</name>
    <name type="common">Yeast</name>
    <dbReference type="NCBI Taxonomy" id="1245528"/>
    <lineage>
        <taxon>Eukaryota</taxon>
        <taxon>Fungi</taxon>
        <taxon>Dikarya</taxon>
        <taxon>Ascomycota</taxon>
        <taxon>Saccharomycotina</taxon>
        <taxon>Pichiomycetes</taxon>
        <taxon>Debaryomycetaceae</taxon>
        <taxon>Candida/Lodderomyces clade</taxon>
        <taxon>Candida</taxon>
    </lineage>
</organism>
<comment type="caution">
    <text evidence="1">The sequence shown here is derived from an EMBL/GenBank/DDBJ whole genome shotgun (WGS) entry which is preliminary data.</text>
</comment>
<accession>M3HFZ6</accession>
<dbReference type="Proteomes" id="UP000011777">
    <property type="component" value="Unassembled WGS sequence"/>
</dbReference>
<evidence type="ECO:0000313" key="2">
    <source>
        <dbReference type="Proteomes" id="UP000011777"/>
    </source>
</evidence>
<evidence type="ECO:0000313" key="1">
    <source>
        <dbReference type="EMBL" id="EMG46157.1"/>
    </source>
</evidence>
<feature type="non-terminal residue" evidence="1">
    <location>
        <position position="1"/>
    </location>
</feature>
<gene>
    <name evidence="1" type="ORF">G210_3609</name>
</gene>